<dbReference type="Proteomes" id="UP000193380">
    <property type="component" value="Unassembled WGS sequence"/>
</dbReference>
<organism evidence="2 3">
    <name type="scientific">Oncorhynchus mykiss</name>
    <name type="common">Rainbow trout</name>
    <name type="synonym">Salmo gairdneri</name>
    <dbReference type="NCBI Taxonomy" id="8022"/>
    <lineage>
        <taxon>Eukaryota</taxon>
        <taxon>Metazoa</taxon>
        <taxon>Chordata</taxon>
        <taxon>Craniata</taxon>
        <taxon>Vertebrata</taxon>
        <taxon>Euteleostomi</taxon>
        <taxon>Actinopterygii</taxon>
        <taxon>Neopterygii</taxon>
        <taxon>Teleostei</taxon>
        <taxon>Protacanthopterygii</taxon>
        <taxon>Salmoniformes</taxon>
        <taxon>Salmonidae</taxon>
        <taxon>Salmoninae</taxon>
        <taxon>Oncorhynchus</taxon>
    </lineage>
</organism>
<dbReference type="EMBL" id="FR905773">
    <property type="protein sequence ID" value="CDQ81490.1"/>
    <property type="molecule type" value="Genomic_DNA"/>
</dbReference>
<name>A0A060XX17_ONCMY</name>
<gene>
    <name evidence="2" type="ORF">GSONMT00061020001</name>
</gene>
<accession>A0A060XX17</accession>
<proteinExistence type="predicted"/>
<reference evidence="2" key="1">
    <citation type="journal article" date="2014" name="Nat. Commun.">
        <title>The rainbow trout genome provides novel insights into evolution after whole-genome duplication in vertebrates.</title>
        <authorList>
            <person name="Berthelot C."/>
            <person name="Brunet F."/>
            <person name="Chalopin D."/>
            <person name="Juanchich A."/>
            <person name="Bernard M."/>
            <person name="Noel B."/>
            <person name="Bento P."/>
            <person name="Da Silva C."/>
            <person name="Labadie K."/>
            <person name="Alberti A."/>
            <person name="Aury J.M."/>
            <person name="Louis A."/>
            <person name="Dehais P."/>
            <person name="Bardou P."/>
            <person name="Montfort J."/>
            <person name="Klopp C."/>
            <person name="Cabau C."/>
            <person name="Gaspin C."/>
            <person name="Thorgaard G.H."/>
            <person name="Boussaha M."/>
            <person name="Quillet E."/>
            <person name="Guyomard R."/>
            <person name="Galiana D."/>
            <person name="Bobe J."/>
            <person name="Volff J.N."/>
            <person name="Genet C."/>
            <person name="Wincker P."/>
            <person name="Jaillon O."/>
            <person name="Roest Crollius H."/>
            <person name="Guiguen Y."/>
        </authorList>
    </citation>
    <scope>NUCLEOTIDE SEQUENCE [LARGE SCALE GENOMIC DNA]</scope>
</reference>
<evidence type="ECO:0000256" key="1">
    <source>
        <dbReference type="SAM" id="Phobius"/>
    </source>
</evidence>
<keyword evidence="1" id="KW-0812">Transmembrane</keyword>
<keyword evidence="1" id="KW-1133">Transmembrane helix</keyword>
<reference evidence="2" key="2">
    <citation type="submission" date="2014-03" db="EMBL/GenBank/DDBJ databases">
        <authorList>
            <person name="Genoscope - CEA"/>
        </authorList>
    </citation>
    <scope>NUCLEOTIDE SEQUENCE</scope>
</reference>
<sequence length="72" mass="8089">MTVPHYFNTSVNRKTIKRFDETGSHEHHHRVTSADTRVTSAAEDKFIRVVFGCYLMLVLMSSLAPSLGHCPG</sequence>
<dbReference type="PaxDb" id="8022-A0A060XX17"/>
<protein>
    <submittedName>
        <fullName evidence="2">Uncharacterized protein</fullName>
    </submittedName>
</protein>
<feature type="transmembrane region" description="Helical" evidence="1">
    <location>
        <begin position="46"/>
        <end position="67"/>
    </location>
</feature>
<dbReference type="AlphaFoldDB" id="A0A060XX17"/>
<evidence type="ECO:0000313" key="3">
    <source>
        <dbReference type="Proteomes" id="UP000193380"/>
    </source>
</evidence>
<evidence type="ECO:0000313" key="2">
    <source>
        <dbReference type="EMBL" id="CDQ81490.1"/>
    </source>
</evidence>
<keyword evidence="1" id="KW-0472">Membrane</keyword>